<proteinExistence type="predicted"/>
<feature type="transmembrane region" description="Helical" evidence="1">
    <location>
        <begin position="20"/>
        <end position="37"/>
    </location>
</feature>
<comment type="caution">
    <text evidence="2">The sequence shown here is derived from an EMBL/GenBank/DDBJ whole genome shotgun (WGS) entry which is preliminary data.</text>
</comment>
<keyword evidence="3" id="KW-1185">Reference proteome</keyword>
<feature type="transmembrane region" description="Helical" evidence="1">
    <location>
        <begin position="49"/>
        <end position="70"/>
    </location>
</feature>
<gene>
    <name evidence="2" type="ORF">JOE42_002286</name>
</gene>
<keyword evidence="1" id="KW-1133">Transmembrane helix</keyword>
<keyword evidence="1" id="KW-0812">Transmembrane</keyword>
<evidence type="ECO:0000313" key="2">
    <source>
        <dbReference type="EMBL" id="MBM7415553.1"/>
    </source>
</evidence>
<keyword evidence="1" id="KW-0472">Membrane</keyword>
<dbReference type="EMBL" id="JAFBBK010000001">
    <property type="protein sequence ID" value="MBM7415553.1"/>
    <property type="molecule type" value="Genomic_DNA"/>
</dbReference>
<accession>A0ABS2KUD4</accession>
<evidence type="ECO:0008006" key="4">
    <source>
        <dbReference type="Google" id="ProtNLM"/>
    </source>
</evidence>
<dbReference type="Proteomes" id="UP000703038">
    <property type="component" value="Unassembled WGS sequence"/>
</dbReference>
<organism evidence="2 3">
    <name type="scientific">Rhodococcoides corynebacterioides</name>
    <dbReference type="NCBI Taxonomy" id="53972"/>
    <lineage>
        <taxon>Bacteria</taxon>
        <taxon>Bacillati</taxon>
        <taxon>Actinomycetota</taxon>
        <taxon>Actinomycetes</taxon>
        <taxon>Mycobacteriales</taxon>
        <taxon>Nocardiaceae</taxon>
        <taxon>Rhodococcoides</taxon>
    </lineage>
</organism>
<dbReference type="RefSeq" id="WP_204868585.1">
    <property type="nucleotide sequence ID" value="NZ_JAFBBK010000001.1"/>
</dbReference>
<name>A0ABS2KUD4_9NOCA</name>
<evidence type="ECO:0000256" key="1">
    <source>
        <dbReference type="SAM" id="Phobius"/>
    </source>
</evidence>
<protein>
    <recommendedName>
        <fullName evidence="4">DUF1109 domain-containing protein</fullName>
    </recommendedName>
</protein>
<sequence length="167" mass="18739">MRYEWWSYPSPAELILDLGTVWLGILGLAVVGVVWAVRLWRYRLHRGKFAWGSVFAPLLVMGVAISFAVIDLPAVRDFDRAKDGMEDLAKSMLRDDTDTVAGVAVDGVSFSPVYVGKDDCVYFVNSDRNDTLSRAGWLYAGRCTPQPNTLRHLDALVGDWYSFEQES</sequence>
<reference evidence="2 3" key="1">
    <citation type="submission" date="2021-01" db="EMBL/GenBank/DDBJ databases">
        <title>Genomics of switchgrass bacterial isolates.</title>
        <authorList>
            <person name="Shade A."/>
        </authorList>
    </citation>
    <scope>NUCLEOTIDE SEQUENCE [LARGE SCALE GENOMIC DNA]</scope>
    <source>
        <strain evidence="2 3">PvP111</strain>
    </source>
</reference>
<evidence type="ECO:0000313" key="3">
    <source>
        <dbReference type="Proteomes" id="UP000703038"/>
    </source>
</evidence>